<dbReference type="GO" id="GO:0004497">
    <property type="term" value="F:monooxygenase activity"/>
    <property type="evidence" value="ECO:0007669"/>
    <property type="project" value="UniProtKB-KW"/>
</dbReference>
<protein>
    <submittedName>
        <fullName evidence="8">Cytochrome P450 E-class, group I</fullName>
    </submittedName>
</protein>
<dbReference type="InterPro" id="IPR036396">
    <property type="entry name" value="Cyt_P450_sf"/>
</dbReference>
<sequence>MPDRMLRIIPFEKAFYRLYLHLLASLSGPKLAAITRYYEAYYDIVKHGQYTFRITEMHKKYGRLSTSGGGPIVRITFTPDHQQNKARRLPLRAFFSKASEIRRQGLIIRKLDRLCEWITEFTGTGKARDVSTQYVLSNGSSSLDQPDFSRHDTMWHLTKHIHWYGPAMLSIPKDFLIKNADPETANFMRYAKVGSQPTRKRRNCLLVFLNRIAKRRPHGDAPCTIIHDISDSSLPPEDKTVKRAFYDVATPVSVLRLIIYPVFNNAKILTWLRAELTKAATRSSLPDRFISLQTLEQLPHWMAILMKGMRLSPAIASRSHRIAPERDAIYDKYRIPAGMPLGMTVLLMHTDGKPVPRFAPIRSGAVGEPETRKNLAWADMYLVMVAFVQEFDFDFRGLTPEDHFKAMSDLFITSTKGKAVLGEKNARSSTDSK</sequence>
<evidence type="ECO:0000313" key="9">
    <source>
        <dbReference type="Proteomes" id="UP001302321"/>
    </source>
</evidence>
<keyword evidence="9" id="KW-1185">Reference proteome</keyword>
<name>A0AAN6W1K5_9PEZI</name>
<comment type="caution">
    <text evidence="8">The sequence shown here is derived from an EMBL/GenBank/DDBJ whole genome shotgun (WGS) entry which is preliminary data.</text>
</comment>
<dbReference type="Gene3D" id="1.10.630.10">
    <property type="entry name" value="Cytochrome P450"/>
    <property type="match status" value="1"/>
</dbReference>
<dbReference type="InterPro" id="IPR050121">
    <property type="entry name" value="Cytochrome_P450_monoxygenase"/>
</dbReference>
<reference evidence="8" key="1">
    <citation type="journal article" date="2023" name="Mol. Phylogenet. Evol.">
        <title>Genome-scale phylogeny and comparative genomics of the fungal order Sordariales.</title>
        <authorList>
            <person name="Hensen N."/>
            <person name="Bonometti L."/>
            <person name="Westerberg I."/>
            <person name="Brannstrom I.O."/>
            <person name="Guillou S."/>
            <person name="Cros-Aarteil S."/>
            <person name="Calhoun S."/>
            <person name="Haridas S."/>
            <person name="Kuo A."/>
            <person name="Mondo S."/>
            <person name="Pangilinan J."/>
            <person name="Riley R."/>
            <person name="LaButti K."/>
            <person name="Andreopoulos B."/>
            <person name="Lipzen A."/>
            <person name="Chen C."/>
            <person name="Yan M."/>
            <person name="Daum C."/>
            <person name="Ng V."/>
            <person name="Clum A."/>
            <person name="Steindorff A."/>
            <person name="Ohm R.A."/>
            <person name="Martin F."/>
            <person name="Silar P."/>
            <person name="Natvig D.O."/>
            <person name="Lalanne C."/>
            <person name="Gautier V."/>
            <person name="Ament-Velasquez S.L."/>
            <person name="Kruys A."/>
            <person name="Hutchinson M.I."/>
            <person name="Powell A.J."/>
            <person name="Barry K."/>
            <person name="Miller A.N."/>
            <person name="Grigoriev I.V."/>
            <person name="Debuchy R."/>
            <person name="Gladieux P."/>
            <person name="Hiltunen Thoren M."/>
            <person name="Johannesson H."/>
        </authorList>
    </citation>
    <scope>NUCLEOTIDE SEQUENCE</scope>
    <source>
        <strain evidence="8">CBS 892.96</strain>
    </source>
</reference>
<dbReference type="SUPFAM" id="SSF48264">
    <property type="entry name" value="Cytochrome P450"/>
    <property type="match status" value="1"/>
</dbReference>
<organism evidence="8 9">
    <name type="scientific">Triangularia setosa</name>
    <dbReference type="NCBI Taxonomy" id="2587417"/>
    <lineage>
        <taxon>Eukaryota</taxon>
        <taxon>Fungi</taxon>
        <taxon>Dikarya</taxon>
        <taxon>Ascomycota</taxon>
        <taxon>Pezizomycotina</taxon>
        <taxon>Sordariomycetes</taxon>
        <taxon>Sordariomycetidae</taxon>
        <taxon>Sordariales</taxon>
        <taxon>Podosporaceae</taxon>
        <taxon>Triangularia</taxon>
    </lineage>
</organism>
<evidence type="ECO:0000256" key="6">
    <source>
        <dbReference type="ARBA" id="ARBA00023004"/>
    </source>
</evidence>
<keyword evidence="6" id="KW-0408">Iron</keyword>
<comment type="similarity">
    <text evidence="2">Belongs to the cytochrome P450 family.</text>
</comment>
<dbReference type="AlphaFoldDB" id="A0AAN6W1K5"/>
<proteinExistence type="inferred from homology"/>
<evidence type="ECO:0000256" key="1">
    <source>
        <dbReference type="ARBA" id="ARBA00001971"/>
    </source>
</evidence>
<dbReference type="GO" id="GO:0020037">
    <property type="term" value="F:heme binding"/>
    <property type="evidence" value="ECO:0007669"/>
    <property type="project" value="InterPro"/>
</dbReference>
<evidence type="ECO:0000256" key="4">
    <source>
        <dbReference type="ARBA" id="ARBA00022723"/>
    </source>
</evidence>
<evidence type="ECO:0000313" key="8">
    <source>
        <dbReference type="EMBL" id="KAK4172602.1"/>
    </source>
</evidence>
<evidence type="ECO:0000256" key="3">
    <source>
        <dbReference type="ARBA" id="ARBA00022617"/>
    </source>
</evidence>
<dbReference type="PANTHER" id="PTHR24305">
    <property type="entry name" value="CYTOCHROME P450"/>
    <property type="match status" value="1"/>
</dbReference>
<dbReference type="GO" id="GO:0016705">
    <property type="term" value="F:oxidoreductase activity, acting on paired donors, with incorporation or reduction of molecular oxygen"/>
    <property type="evidence" value="ECO:0007669"/>
    <property type="project" value="InterPro"/>
</dbReference>
<keyword evidence="4" id="KW-0479">Metal-binding</keyword>
<evidence type="ECO:0000256" key="5">
    <source>
        <dbReference type="ARBA" id="ARBA00023002"/>
    </source>
</evidence>
<evidence type="ECO:0000256" key="7">
    <source>
        <dbReference type="ARBA" id="ARBA00023033"/>
    </source>
</evidence>
<accession>A0AAN6W1K5</accession>
<dbReference type="EMBL" id="MU866408">
    <property type="protein sequence ID" value="KAK4172602.1"/>
    <property type="molecule type" value="Genomic_DNA"/>
</dbReference>
<keyword evidence="5" id="KW-0560">Oxidoreductase</keyword>
<reference evidence="8" key="2">
    <citation type="submission" date="2023-05" db="EMBL/GenBank/DDBJ databases">
        <authorList>
            <consortium name="Lawrence Berkeley National Laboratory"/>
            <person name="Steindorff A."/>
            <person name="Hensen N."/>
            <person name="Bonometti L."/>
            <person name="Westerberg I."/>
            <person name="Brannstrom I.O."/>
            <person name="Guillou S."/>
            <person name="Cros-Aarteil S."/>
            <person name="Calhoun S."/>
            <person name="Haridas S."/>
            <person name="Kuo A."/>
            <person name="Mondo S."/>
            <person name="Pangilinan J."/>
            <person name="Riley R."/>
            <person name="Labutti K."/>
            <person name="Andreopoulos B."/>
            <person name="Lipzen A."/>
            <person name="Chen C."/>
            <person name="Yanf M."/>
            <person name="Daum C."/>
            <person name="Ng V."/>
            <person name="Clum A."/>
            <person name="Ohm R."/>
            <person name="Martin F."/>
            <person name="Silar P."/>
            <person name="Natvig D."/>
            <person name="Lalanne C."/>
            <person name="Gautier V."/>
            <person name="Ament-Velasquez S.L."/>
            <person name="Kruys A."/>
            <person name="Hutchinson M.I."/>
            <person name="Powell A.J."/>
            <person name="Barry K."/>
            <person name="Miller A.N."/>
            <person name="Grigoriev I.V."/>
            <person name="Debuchy R."/>
            <person name="Gladieux P."/>
            <person name="Thoren M.H."/>
            <person name="Johannesson H."/>
        </authorList>
    </citation>
    <scope>NUCLEOTIDE SEQUENCE</scope>
    <source>
        <strain evidence="8">CBS 892.96</strain>
    </source>
</reference>
<comment type="cofactor">
    <cofactor evidence="1">
        <name>heme</name>
        <dbReference type="ChEBI" id="CHEBI:30413"/>
    </cofactor>
</comment>
<evidence type="ECO:0000256" key="2">
    <source>
        <dbReference type="ARBA" id="ARBA00010617"/>
    </source>
</evidence>
<dbReference type="GO" id="GO:0005506">
    <property type="term" value="F:iron ion binding"/>
    <property type="evidence" value="ECO:0007669"/>
    <property type="project" value="InterPro"/>
</dbReference>
<keyword evidence="3" id="KW-0349">Heme</keyword>
<dbReference type="Proteomes" id="UP001302321">
    <property type="component" value="Unassembled WGS sequence"/>
</dbReference>
<dbReference type="PANTHER" id="PTHR24305:SF157">
    <property type="entry name" value="N-ACETYLTRYPTOPHAN 6-HYDROXYLASE IVOC-RELATED"/>
    <property type="match status" value="1"/>
</dbReference>
<keyword evidence="7" id="KW-0503">Monooxygenase</keyword>
<gene>
    <name evidence="8" type="ORF">QBC36DRAFT_349418</name>
</gene>